<gene>
    <name evidence="1" type="ORF">HNP60_003375</name>
</gene>
<dbReference type="EMBL" id="JACHKA010000001">
    <property type="protein sequence ID" value="MBB5987401.1"/>
    <property type="molecule type" value="Genomic_DNA"/>
</dbReference>
<dbReference type="RefSeq" id="WP_184155906.1">
    <property type="nucleotide sequence ID" value="NZ_JACHKA010000001.1"/>
</dbReference>
<reference evidence="1 2" key="1">
    <citation type="submission" date="2020-08" db="EMBL/GenBank/DDBJ databases">
        <title>Exploring microbial biodiversity for novel pathways involved in the catabolism of aromatic compounds derived from lignin.</title>
        <authorList>
            <person name="Elkins J."/>
        </authorList>
    </citation>
    <scope>NUCLEOTIDE SEQUENCE [LARGE SCALE GENOMIC DNA]</scope>
    <source>
        <strain evidence="1 2">B1D3A</strain>
    </source>
</reference>
<evidence type="ECO:0000313" key="1">
    <source>
        <dbReference type="EMBL" id="MBB5987401.1"/>
    </source>
</evidence>
<keyword evidence="2" id="KW-1185">Reference proteome</keyword>
<sequence>MSNIRPAPLALTPETVRAVTMGTPATRIAYVPLLPIKLADGQRRKVKP</sequence>
<evidence type="ECO:0000313" key="2">
    <source>
        <dbReference type="Proteomes" id="UP001138540"/>
    </source>
</evidence>
<name>A0ABR6NJG4_9SPHN</name>
<protein>
    <submittedName>
        <fullName evidence="1">Uncharacterized protein</fullName>
    </submittedName>
</protein>
<proteinExistence type="predicted"/>
<organism evidence="1 2">
    <name type="scientific">Sphingobium lignivorans</name>
    <dbReference type="NCBI Taxonomy" id="2735886"/>
    <lineage>
        <taxon>Bacteria</taxon>
        <taxon>Pseudomonadati</taxon>
        <taxon>Pseudomonadota</taxon>
        <taxon>Alphaproteobacteria</taxon>
        <taxon>Sphingomonadales</taxon>
        <taxon>Sphingomonadaceae</taxon>
        <taxon>Sphingobium</taxon>
    </lineage>
</organism>
<dbReference type="Proteomes" id="UP001138540">
    <property type="component" value="Unassembled WGS sequence"/>
</dbReference>
<accession>A0ABR6NJG4</accession>
<comment type="caution">
    <text evidence="1">The sequence shown here is derived from an EMBL/GenBank/DDBJ whole genome shotgun (WGS) entry which is preliminary data.</text>
</comment>